<comment type="similarity">
    <text evidence="1">Belongs to the peptidase M20A family.</text>
</comment>
<dbReference type="Pfam" id="PF01546">
    <property type="entry name" value="Peptidase_M20"/>
    <property type="match status" value="1"/>
</dbReference>
<keyword evidence="4" id="KW-1185">Reference proteome</keyword>
<dbReference type="PIRSF" id="PIRSF037226">
    <property type="entry name" value="Amidohydrolase_ACY1L2_prd"/>
    <property type="match status" value="1"/>
</dbReference>
<reference evidence="3" key="1">
    <citation type="submission" date="2024-05" db="EMBL/GenBank/DDBJ databases">
        <title>Isolation and characterization of Sporomusa carbonis sp. nov., a carboxydotrophic hydrogenogen in the genus of Sporomusa isolated from a charcoal burning pile.</title>
        <authorList>
            <person name="Boeer T."/>
            <person name="Rosenbaum F."/>
            <person name="Eysell L."/>
            <person name="Mueller V."/>
            <person name="Daniel R."/>
            <person name="Poehlein A."/>
        </authorList>
    </citation>
    <scope>NUCLEOTIDE SEQUENCE [LARGE SCALE GENOMIC DNA]</scope>
    <source>
        <strain evidence="3">DSM 3132</strain>
    </source>
</reference>
<dbReference type="PANTHER" id="PTHR30575">
    <property type="entry name" value="PEPTIDASE M20"/>
    <property type="match status" value="1"/>
</dbReference>
<evidence type="ECO:0000313" key="4">
    <source>
        <dbReference type="Proteomes" id="UP000216052"/>
    </source>
</evidence>
<proteinExistence type="inferred from homology"/>
<gene>
    <name evidence="3" type="primary">abgB_4</name>
    <name evidence="3" type="ORF">SPACI_039410</name>
</gene>
<dbReference type="Pfam" id="PF07687">
    <property type="entry name" value="M20_dimer"/>
    <property type="match status" value="1"/>
</dbReference>
<dbReference type="SUPFAM" id="SSF55031">
    <property type="entry name" value="Bacterial exopeptidase dimerisation domain"/>
    <property type="match status" value="1"/>
</dbReference>
<evidence type="ECO:0000313" key="3">
    <source>
        <dbReference type="EMBL" id="XFO73834.1"/>
    </source>
</evidence>
<evidence type="ECO:0000256" key="1">
    <source>
        <dbReference type="PIRNR" id="PIRNR037226"/>
    </source>
</evidence>
<dbReference type="InterPro" id="IPR017439">
    <property type="entry name" value="Amidohydrolase"/>
</dbReference>
<evidence type="ECO:0000259" key="2">
    <source>
        <dbReference type="Pfam" id="PF07687"/>
    </source>
</evidence>
<dbReference type="InterPro" id="IPR036264">
    <property type="entry name" value="Bact_exopeptidase_dim_dom"/>
</dbReference>
<name>A0ABZ3J623_SPOA4</name>
<dbReference type="InterPro" id="IPR011650">
    <property type="entry name" value="Peptidase_M20_dimer"/>
</dbReference>
<dbReference type="EMBL" id="CP155571">
    <property type="protein sequence ID" value="XFO73834.1"/>
    <property type="molecule type" value="Genomic_DNA"/>
</dbReference>
<dbReference type="Proteomes" id="UP000216052">
    <property type="component" value="Chromosome"/>
</dbReference>
<dbReference type="InterPro" id="IPR052030">
    <property type="entry name" value="Peptidase_M20/M20A_hydrolases"/>
</dbReference>
<protein>
    <recommendedName>
        <fullName evidence="1">Peptidase M20 domain-containing protein 2</fullName>
    </recommendedName>
</protein>
<dbReference type="Gene3D" id="3.30.70.360">
    <property type="match status" value="1"/>
</dbReference>
<dbReference type="Gene3D" id="3.40.630.10">
    <property type="entry name" value="Zn peptidases"/>
    <property type="match status" value="1"/>
</dbReference>
<sequence length="435" mass="47275">MDSTKLKQKACKIIEQYGETIIAYTQDVEQEPELGFREFRTAEKTAKFFRDLGLNYEEGLAITGVKAKLGNSPGPTVAVLGELDAIICYDSPLANPNTGAAHACGHNIQLGAMMGAAIGLTLSEAACELNGNIVFMATPAEEYLEIPYRARLREEGKVHFCSGKQELVYRGAFDEIDMAMMIHAYQMNGTNNFMLNQTNNGFVVKDIRYEGKEAHAAAAPEEGINALNAAMLGLMGINAMRETFRDEDVIRVHPIVTKGGDVVNSIPADVRIETFVRAKSIEAIESTSLKVERALRAGGDAIGAKTHIATTPGYLPIRICEPFSNVFSQNVNAAYPGAEIIWGGHSGGSTDMGDVSHIMPVIHPYTSGVNGALHTRHFRVVDYNIACIIPAKIMAMSVIDLLADDGKKAQDILTSYKPVFNKTQYIAKMNSLYSS</sequence>
<organism evidence="3 4">
    <name type="scientific">Sporomusa acidovorans (strain ATCC 49682 / DSM 3132 / Mol)</name>
    <dbReference type="NCBI Taxonomy" id="1123286"/>
    <lineage>
        <taxon>Bacteria</taxon>
        <taxon>Bacillati</taxon>
        <taxon>Bacillota</taxon>
        <taxon>Negativicutes</taxon>
        <taxon>Selenomonadales</taxon>
        <taxon>Sporomusaceae</taxon>
        <taxon>Sporomusa</taxon>
    </lineage>
</organism>
<dbReference type="InterPro" id="IPR017144">
    <property type="entry name" value="Xaa-Arg_dipeptidase"/>
</dbReference>
<keyword evidence="3" id="KW-0378">Hydrolase</keyword>
<dbReference type="PANTHER" id="PTHR30575:SF3">
    <property type="entry name" value="PEPTIDASE M20 DIMERISATION DOMAIN-CONTAINING PROTEIN"/>
    <property type="match status" value="1"/>
</dbReference>
<dbReference type="NCBIfam" id="TIGR01891">
    <property type="entry name" value="amidohydrolases"/>
    <property type="match status" value="1"/>
</dbReference>
<dbReference type="GO" id="GO:0016787">
    <property type="term" value="F:hydrolase activity"/>
    <property type="evidence" value="ECO:0007669"/>
    <property type="project" value="UniProtKB-KW"/>
</dbReference>
<accession>A0ABZ3J623</accession>
<dbReference type="SUPFAM" id="SSF53187">
    <property type="entry name" value="Zn-dependent exopeptidases"/>
    <property type="match status" value="1"/>
</dbReference>
<dbReference type="InterPro" id="IPR002933">
    <property type="entry name" value="Peptidase_M20"/>
</dbReference>
<dbReference type="RefSeq" id="WP_093794138.1">
    <property type="nucleotide sequence ID" value="NZ_CP155571.1"/>
</dbReference>
<feature type="domain" description="Peptidase M20 dimerisation" evidence="2">
    <location>
        <begin position="207"/>
        <end position="297"/>
    </location>
</feature>